<dbReference type="SUPFAM" id="SSF55729">
    <property type="entry name" value="Acyl-CoA N-acyltransferases (Nat)"/>
    <property type="match status" value="1"/>
</dbReference>
<keyword evidence="2 7" id="KW-0673">Quorum sensing</keyword>
<dbReference type="PROSITE" id="PS51187">
    <property type="entry name" value="AUTOINDUCER_SYNTH_2"/>
    <property type="match status" value="1"/>
</dbReference>
<name>A0ABT4W2B4_9RHOB</name>
<dbReference type="InterPro" id="IPR001690">
    <property type="entry name" value="Autoind_synthase"/>
</dbReference>
<dbReference type="EC" id="2.3.1.184" evidence="1"/>
<gene>
    <name evidence="8" type="ORF">O2N63_11155</name>
</gene>
<organism evidence="8 9">
    <name type="scientific">Aliiroseovarius salicola</name>
    <dbReference type="NCBI Taxonomy" id="3009082"/>
    <lineage>
        <taxon>Bacteria</taxon>
        <taxon>Pseudomonadati</taxon>
        <taxon>Pseudomonadota</taxon>
        <taxon>Alphaproteobacteria</taxon>
        <taxon>Rhodobacterales</taxon>
        <taxon>Paracoccaceae</taxon>
        <taxon>Aliiroseovarius</taxon>
    </lineage>
</organism>
<dbReference type="InterPro" id="IPR016181">
    <property type="entry name" value="Acyl_CoA_acyltransferase"/>
</dbReference>
<evidence type="ECO:0000256" key="6">
    <source>
        <dbReference type="ARBA" id="ARBA00048576"/>
    </source>
</evidence>
<proteinExistence type="inferred from homology"/>
<evidence type="ECO:0000256" key="3">
    <source>
        <dbReference type="ARBA" id="ARBA00022679"/>
    </source>
</evidence>
<keyword evidence="9" id="KW-1185">Reference proteome</keyword>
<dbReference type="EMBL" id="JAQIIO010000005">
    <property type="protein sequence ID" value="MDA5094642.1"/>
    <property type="molecule type" value="Genomic_DNA"/>
</dbReference>
<evidence type="ECO:0000256" key="1">
    <source>
        <dbReference type="ARBA" id="ARBA00012340"/>
    </source>
</evidence>
<dbReference type="PANTHER" id="PTHR39322">
    <property type="entry name" value="ACYL-HOMOSERINE-LACTONE SYNTHASE"/>
    <property type="match status" value="1"/>
</dbReference>
<dbReference type="RefSeq" id="WP_271054348.1">
    <property type="nucleotide sequence ID" value="NZ_JAQIIO010000005.1"/>
</dbReference>
<evidence type="ECO:0000256" key="5">
    <source>
        <dbReference type="ARBA" id="ARBA00022929"/>
    </source>
</evidence>
<reference evidence="8 9" key="1">
    <citation type="submission" date="2023-01" db="EMBL/GenBank/DDBJ databases">
        <authorList>
            <person name="Yoon J.-W."/>
        </authorList>
    </citation>
    <scope>NUCLEOTIDE SEQUENCE [LARGE SCALE GENOMIC DNA]</scope>
    <source>
        <strain evidence="8 9">KMU-50</strain>
    </source>
</reference>
<dbReference type="InterPro" id="IPR018311">
    <property type="entry name" value="Autoind_synth_CS"/>
</dbReference>
<comment type="caution">
    <text evidence="8">The sequence shown here is derived from an EMBL/GenBank/DDBJ whole genome shotgun (WGS) entry which is preliminary data.</text>
</comment>
<evidence type="ECO:0000313" key="8">
    <source>
        <dbReference type="EMBL" id="MDA5094642.1"/>
    </source>
</evidence>
<dbReference type="PANTHER" id="PTHR39322:SF1">
    <property type="entry name" value="ISOVALERYL-HOMOSERINE LACTONE SYNTHASE"/>
    <property type="match status" value="1"/>
</dbReference>
<evidence type="ECO:0000256" key="4">
    <source>
        <dbReference type="ARBA" id="ARBA00022691"/>
    </source>
</evidence>
<dbReference type="PROSITE" id="PS00949">
    <property type="entry name" value="AUTOINDUCER_SYNTH_1"/>
    <property type="match status" value="1"/>
</dbReference>
<keyword evidence="5 7" id="KW-0071">Autoinducer synthesis</keyword>
<dbReference type="Pfam" id="PF00765">
    <property type="entry name" value="Autoind_synth"/>
    <property type="match status" value="1"/>
</dbReference>
<evidence type="ECO:0000256" key="7">
    <source>
        <dbReference type="PROSITE-ProRule" id="PRU00533"/>
    </source>
</evidence>
<dbReference type="Gene3D" id="3.40.630.30">
    <property type="match status" value="1"/>
</dbReference>
<dbReference type="Proteomes" id="UP001528040">
    <property type="component" value="Unassembled WGS sequence"/>
</dbReference>
<keyword evidence="4" id="KW-0949">S-adenosyl-L-methionine</keyword>
<protein>
    <recommendedName>
        <fullName evidence="1">acyl-homoserine-lactone synthase</fullName>
        <ecNumber evidence="1">2.3.1.184</ecNumber>
    </recommendedName>
</protein>
<evidence type="ECO:0000313" key="9">
    <source>
        <dbReference type="Proteomes" id="UP001528040"/>
    </source>
</evidence>
<keyword evidence="8" id="KW-0012">Acyltransferase</keyword>
<accession>A0ABT4W2B4</accession>
<comment type="similarity">
    <text evidence="7">Belongs to the autoinducer synthase family.</text>
</comment>
<keyword evidence="3 8" id="KW-0808">Transferase</keyword>
<comment type="catalytic activity">
    <reaction evidence="6">
        <text>a fatty acyl-[ACP] + S-adenosyl-L-methionine = an N-acyl-L-homoserine lactone + S-methyl-5'-thioadenosine + holo-[ACP] + H(+)</text>
        <dbReference type="Rhea" id="RHEA:10096"/>
        <dbReference type="Rhea" id="RHEA-COMP:9685"/>
        <dbReference type="Rhea" id="RHEA-COMP:14125"/>
        <dbReference type="ChEBI" id="CHEBI:15378"/>
        <dbReference type="ChEBI" id="CHEBI:17509"/>
        <dbReference type="ChEBI" id="CHEBI:55474"/>
        <dbReference type="ChEBI" id="CHEBI:59789"/>
        <dbReference type="ChEBI" id="CHEBI:64479"/>
        <dbReference type="ChEBI" id="CHEBI:138651"/>
        <dbReference type="EC" id="2.3.1.184"/>
    </reaction>
</comment>
<sequence>MGQERVKTAGVFPAWSVFPELEPADGGVTQISEAKPVSKSSGNFDFPIPKTEAHVKTTTLSFSTIHQHGELYVNCLKARKAVFIDQLGWDLPETEGMEFDQYDTPECRWVIVHEYGEVLGGVRLAPTTAKCGIYTYMLRDAQLGLLDNIPTDVLYFEAPVDEKIWEASRLFIASDVPAQRRHGIQSILMDAMSKSAYELGANHVIGIVPYVFSRWLRRLNLSAVAVGSKFKIDRTSSQAALFTIRKSFH</sequence>
<dbReference type="GO" id="GO:0016746">
    <property type="term" value="F:acyltransferase activity"/>
    <property type="evidence" value="ECO:0007669"/>
    <property type="project" value="UniProtKB-KW"/>
</dbReference>
<evidence type="ECO:0000256" key="2">
    <source>
        <dbReference type="ARBA" id="ARBA00022654"/>
    </source>
</evidence>